<organism evidence="1">
    <name type="scientific">marine metagenome</name>
    <dbReference type="NCBI Taxonomy" id="408172"/>
    <lineage>
        <taxon>unclassified sequences</taxon>
        <taxon>metagenomes</taxon>
        <taxon>ecological metagenomes</taxon>
    </lineage>
</organism>
<protein>
    <recommendedName>
        <fullName evidence="2">DUF1552 domain-containing protein</fullName>
    </recommendedName>
</protein>
<sequence length="409" mass="46427">MKRRDMLKTAGCILFLPSLESFGKNRSAPADADVKRLFCVSMGYGLFTDVLPQTDGADYAFSDHMEPLKKHRDHFTLYSKMKFGGNHENDHKCFVGNTTTNPDSLDQLVADHVGHLTRVRNVVTFISHAHHHIVASWRNRLPISPIQSTRVLFETLFARTDRKTEERLLANKKSVLDGSLEEAKSLMARVSGRDKQRLEEYFAALRESEQELNKSIEWLSRSRQDVEFPVAPSFENEFLATDVDKQRFLTNPRQIQRGIAFDMIYKAFKFDVTRVVNFYMTGLDNDHHITTHNVPKSEEARTSLTKYDSSFFSLMANFYDKLSSTRVESGGTLMDETITVSTANNSVSQKMGPHNGNEIPVFVAGGKFANHGGHIIRKGETTCDIYLSILQQFGIEQGRFGNSKKIIEL</sequence>
<dbReference type="InterPro" id="IPR011447">
    <property type="entry name" value="DUF1552"/>
</dbReference>
<name>A0A381VP84_9ZZZZ</name>
<accession>A0A381VP84</accession>
<proteinExistence type="predicted"/>
<dbReference type="Pfam" id="PF07586">
    <property type="entry name" value="HXXSHH"/>
    <property type="match status" value="1"/>
</dbReference>
<dbReference type="AlphaFoldDB" id="A0A381VP84"/>
<dbReference type="EMBL" id="UINC01009237">
    <property type="protein sequence ID" value="SVA41447.1"/>
    <property type="molecule type" value="Genomic_DNA"/>
</dbReference>
<evidence type="ECO:0000313" key="1">
    <source>
        <dbReference type="EMBL" id="SVA41447.1"/>
    </source>
</evidence>
<gene>
    <name evidence="1" type="ORF">METZ01_LOCUS94301</name>
</gene>
<evidence type="ECO:0008006" key="2">
    <source>
        <dbReference type="Google" id="ProtNLM"/>
    </source>
</evidence>
<reference evidence="1" key="1">
    <citation type="submission" date="2018-05" db="EMBL/GenBank/DDBJ databases">
        <authorList>
            <person name="Lanie J.A."/>
            <person name="Ng W.-L."/>
            <person name="Kazmierczak K.M."/>
            <person name="Andrzejewski T.M."/>
            <person name="Davidsen T.M."/>
            <person name="Wayne K.J."/>
            <person name="Tettelin H."/>
            <person name="Glass J.I."/>
            <person name="Rusch D."/>
            <person name="Podicherti R."/>
            <person name="Tsui H.-C.T."/>
            <person name="Winkler M.E."/>
        </authorList>
    </citation>
    <scope>NUCLEOTIDE SEQUENCE</scope>
</reference>